<protein>
    <submittedName>
        <fullName evidence="1">Uncharacterized protein</fullName>
    </submittedName>
</protein>
<comment type="caution">
    <text evidence="1">The sequence shown here is derived from an EMBL/GenBank/DDBJ whole genome shotgun (WGS) entry which is preliminary data.</text>
</comment>
<evidence type="ECO:0000313" key="1">
    <source>
        <dbReference type="EMBL" id="OPZ92589.1"/>
    </source>
</evidence>
<organism evidence="1">
    <name type="scientific">candidate division TA06 bacterium ADurb.Bin417</name>
    <dbReference type="NCBI Taxonomy" id="1852828"/>
    <lineage>
        <taxon>Bacteria</taxon>
        <taxon>Bacteria division TA06</taxon>
    </lineage>
</organism>
<dbReference type="EMBL" id="MWAK01000084">
    <property type="protein sequence ID" value="OPZ92589.1"/>
    <property type="molecule type" value="Genomic_DNA"/>
</dbReference>
<accession>A0A1V5MH96</accession>
<dbReference type="Proteomes" id="UP000485484">
    <property type="component" value="Unassembled WGS sequence"/>
</dbReference>
<gene>
    <name evidence="1" type="ORF">BWY73_00733</name>
</gene>
<dbReference type="AlphaFoldDB" id="A0A1V5MH96"/>
<name>A0A1V5MH96_UNCT6</name>
<sequence>MEWKQFGSEVEVAGRPVPVRSLRLPDELGNLHRYRVTTWWDPAAGFTAVPAEGRLAREKNGLVGAVVLGRNGGHVKIGRRLGCQPFIFVPFNSLSLRTRHRLTRQIRLLLFSDGNFLFGREAAAEAA</sequence>
<proteinExistence type="predicted"/>
<reference evidence="1" key="1">
    <citation type="submission" date="2017-02" db="EMBL/GenBank/DDBJ databases">
        <title>Delving into the versatile metabolic prowess of the omnipresent phylum Bacteroidetes.</title>
        <authorList>
            <person name="Nobu M.K."/>
            <person name="Mei R."/>
            <person name="Narihiro T."/>
            <person name="Kuroda K."/>
            <person name="Liu W.-T."/>
        </authorList>
    </citation>
    <scope>NUCLEOTIDE SEQUENCE</scope>
    <source>
        <strain evidence="1">ADurb.Bin417</strain>
    </source>
</reference>